<protein>
    <submittedName>
        <fullName evidence="3">Uncharacterized protein</fullName>
    </submittedName>
</protein>
<feature type="compositionally biased region" description="Basic and acidic residues" evidence="1">
    <location>
        <begin position="195"/>
        <end position="204"/>
    </location>
</feature>
<dbReference type="Pfam" id="PF11712">
    <property type="entry name" value="Vma12"/>
    <property type="match status" value="1"/>
</dbReference>
<dbReference type="Proteomes" id="UP001383192">
    <property type="component" value="Unassembled WGS sequence"/>
</dbReference>
<proteinExistence type="predicted"/>
<gene>
    <name evidence="3" type="ORF">VNI00_002785</name>
</gene>
<feature type="transmembrane region" description="Helical" evidence="2">
    <location>
        <begin position="107"/>
        <end position="128"/>
    </location>
</feature>
<feature type="region of interest" description="Disordered" evidence="1">
    <location>
        <begin position="171"/>
        <end position="215"/>
    </location>
</feature>
<organism evidence="3 4">
    <name type="scientific">Paramarasmius palmivorus</name>
    <dbReference type="NCBI Taxonomy" id="297713"/>
    <lineage>
        <taxon>Eukaryota</taxon>
        <taxon>Fungi</taxon>
        <taxon>Dikarya</taxon>
        <taxon>Basidiomycota</taxon>
        <taxon>Agaricomycotina</taxon>
        <taxon>Agaricomycetes</taxon>
        <taxon>Agaricomycetidae</taxon>
        <taxon>Agaricales</taxon>
        <taxon>Marasmiineae</taxon>
        <taxon>Marasmiaceae</taxon>
        <taxon>Paramarasmius</taxon>
    </lineage>
</organism>
<feature type="compositionally biased region" description="Basic and acidic residues" evidence="1">
    <location>
        <begin position="90"/>
        <end position="101"/>
    </location>
</feature>
<feature type="transmembrane region" description="Helical" evidence="2">
    <location>
        <begin position="140"/>
        <end position="161"/>
    </location>
</feature>
<feature type="region of interest" description="Disordered" evidence="1">
    <location>
        <begin position="82"/>
        <end position="101"/>
    </location>
</feature>
<keyword evidence="2" id="KW-1133">Transmembrane helix</keyword>
<dbReference type="GO" id="GO:0070072">
    <property type="term" value="P:vacuolar proton-transporting V-type ATPase complex assembly"/>
    <property type="evidence" value="ECO:0007669"/>
    <property type="project" value="InterPro"/>
</dbReference>
<evidence type="ECO:0000313" key="3">
    <source>
        <dbReference type="EMBL" id="KAK7056233.1"/>
    </source>
</evidence>
<evidence type="ECO:0000256" key="2">
    <source>
        <dbReference type="SAM" id="Phobius"/>
    </source>
</evidence>
<dbReference type="InterPro" id="IPR021013">
    <property type="entry name" value="ATPase_Vma12"/>
</dbReference>
<evidence type="ECO:0000256" key="1">
    <source>
        <dbReference type="SAM" id="MobiDB-lite"/>
    </source>
</evidence>
<sequence length="215" mass="24321">MSDALNQLNVSLETHLVDTLRQLHPVLPSHHQAQLTPYLSSQRPDKIPSTSGSQAFLHHSPKLNPRGYTMIALLAGATTSPERQFAPYEPPKEPEQLAQEKKKERKAIAAIINGVFSVVGTAIAAWWGSERAGWRNEWRLLFAFFAAVTVAFTETVLYIIWQSRQHSVQKSPQRYDRLKKRDSPEPIGDTQQEVLEEKTQDGLRQRRAPPSGKYS</sequence>
<feature type="compositionally biased region" description="Basic and acidic residues" evidence="1">
    <location>
        <begin position="173"/>
        <end position="184"/>
    </location>
</feature>
<reference evidence="3 4" key="1">
    <citation type="submission" date="2024-01" db="EMBL/GenBank/DDBJ databases">
        <title>A draft genome for a cacao thread blight-causing isolate of Paramarasmius palmivorus.</title>
        <authorList>
            <person name="Baruah I.K."/>
            <person name="Bukari Y."/>
            <person name="Amoako-Attah I."/>
            <person name="Meinhardt L.W."/>
            <person name="Bailey B.A."/>
            <person name="Cohen S.P."/>
        </authorList>
    </citation>
    <scope>NUCLEOTIDE SEQUENCE [LARGE SCALE GENOMIC DNA]</scope>
    <source>
        <strain evidence="3 4">GH-12</strain>
    </source>
</reference>
<keyword evidence="2" id="KW-0472">Membrane</keyword>
<dbReference type="AlphaFoldDB" id="A0AAW0DYN9"/>
<keyword evidence="2" id="KW-0812">Transmembrane</keyword>
<comment type="caution">
    <text evidence="3">The sequence shown here is derived from an EMBL/GenBank/DDBJ whole genome shotgun (WGS) entry which is preliminary data.</text>
</comment>
<name>A0AAW0DYN9_9AGAR</name>
<evidence type="ECO:0000313" key="4">
    <source>
        <dbReference type="Proteomes" id="UP001383192"/>
    </source>
</evidence>
<keyword evidence="4" id="KW-1185">Reference proteome</keyword>
<accession>A0AAW0DYN9</accession>
<dbReference type="EMBL" id="JAYKXP010000007">
    <property type="protein sequence ID" value="KAK7056233.1"/>
    <property type="molecule type" value="Genomic_DNA"/>
</dbReference>